<dbReference type="InterPro" id="IPR000891">
    <property type="entry name" value="PYR_CT"/>
</dbReference>
<evidence type="ECO:0000313" key="9">
    <source>
        <dbReference type="Proteomes" id="UP001589833"/>
    </source>
</evidence>
<dbReference type="PANTHER" id="PTHR42738:SF7">
    <property type="entry name" value="HYDROXYMETHYLGLUTARYL-COA LYASE"/>
    <property type="match status" value="1"/>
</dbReference>
<dbReference type="InterPro" id="IPR000138">
    <property type="entry name" value="HMG_CoA_lyase_AS"/>
</dbReference>
<protein>
    <recommendedName>
        <fullName evidence="3">hydroxymethylglutaryl-CoA lyase</fullName>
        <ecNumber evidence="3">4.1.3.4</ecNumber>
    </recommendedName>
</protein>
<dbReference type="InterPro" id="IPR043594">
    <property type="entry name" value="HMGL"/>
</dbReference>
<sequence>MTNLSVRIREVGPRDGLQNEKKWIETQDKVDWIDQLAETGLSYIELTSFVHPKWIPALSDASEVVKGVKKNKNVIFGALVPNERGLDRALEVGIDEIAVFLSASETHNRKNINKSIDETFLVLKPVIERAKKSNKPIRGYVSTVFGCPYEGDVDVNQTRKIAYQLMEAGVEEISFGDTIGVATPNQIEDVIQAISKEVSLEKMALHPHDTRGTALANVFAAYQLGVRAFDGSVAGLGGCPYAPGASGNVATEDLIYLLEGLGAKTGVDLEKLLESAKWIQRKLGRNLPSHHLQLAMAQDHREGFVDENTAY</sequence>
<accession>A0ABV6NNS0</accession>
<dbReference type="Proteomes" id="UP001589833">
    <property type="component" value="Unassembled WGS sequence"/>
</dbReference>
<dbReference type="SUPFAM" id="SSF51569">
    <property type="entry name" value="Aldolase"/>
    <property type="match status" value="1"/>
</dbReference>
<dbReference type="Gene3D" id="3.20.20.70">
    <property type="entry name" value="Aldolase class I"/>
    <property type="match status" value="1"/>
</dbReference>
<organism evidence="8 9">
    <name type="scientific">Halalkalibacter alkalisediminis</name>
    <dbReference type="NCBI Taxonomy" id="935616"/>
    <lineage>
        <taxon>Bacteria</taxon>
        <taxon>Bacillati</taxon>
        <taxon>Bacillota</taxon>
        <taxon>Bacilli</taxon>
        <taxon>Bacillales</taxon>
        <taxon>Bacillaceae</taxon>
        <taxon>Halalkalibacter</taxon>
    </lineage>
</organism>
<evidence type="ECO:0000256" key="4">
    <source>
        <dbReference type="ARBA" id="ARBA00022723"/>
    </source>
</evidence>
<dbReference type="EC" id="4.1.3.4" evidence="3"/>
<proteinExistence type="inferred from homology"/>
<evidence type="ECO:0000256" key="1">
    <source>
        <dbReference type="ARBA" id="ARBA00005143"/>
    </source>
</evidence>
<dbReference type="PANTHER" id="PTHR42738">
    <property type="entry name" value="HYDROXYMETHYLGLUTARYL-COA LYASE"/>
    <property type="match status" value="1"/>
</dbReference>
<dbReference type="CDD" id="cd07938">
    <property type="entry name" value="DRE_TIM_HMGL"/>
    <property type="match status" value="1"/>
</dbReference>
<evidence type="ECO:0000313" key="8">
    <source>
        <dbReference type="EMBL" id="MFC0561758.1"/>
    </source>
</evidence>
<dbReference type="PROSITE" id="PS01062">
    <property type="entry name" value="HMG_COA_LYASE"/>
    <property type="match status" value="1"/>
</dbReference>
<name>A0ABV6NNS0_9BACI</name>
<comment type="similarity">
    <text evidence="2">Belongs to the HMG-CoA lyase family.</text>
</comment>
<dbReference type="PROSITE" id="PS50991">
    <property type="entry name" value="PYR_CT"/>
    <property type="match status" value="1"/>
</dbReference>
<feature type="domain" description="Pyruvate carboxyltransferase" evidence="7">
    <location>
        <begin position="6"/>
        <end position="273"/>
    </location>
</feature>
<gene>
    <name evidence="8" type="ORF">ACFFH4_23025</name>
</gene>
<evidence type="ECO:0000256" key="6">
    <source>
        <dbReference type="ARBA" id="ARBA00049877"/>
    </source>
</evidence>
<keyword evidence="5 8" id="KW-0456">Lyase</keyword>
<keyword evidence="9" id="KW-1185">Reference proteome</keyword>
<evidence type="ECO:0000256" key="2">
    <source>
        <dbReference type="ARBA" id="ARBA00009405"/>
    </source>
</evidence>
<dbReference type="GO" id="GO:0016829">
    <property type="term" value="F:lyase activity"/>
    <property type="evidence" value="ECO:0007669"/>
    <property type="project" value="UniProtKB-KW"/>
</dbReference>
<reference evidence="8 9" key="1">
    <citation type="submission" date="2024-09" db="EMBL/GenBank/DDBJ databases">
        <authorList>
            <person name="Sun Q."/>
            <person name="Mori K."/>
        </authorList>
    </citation>
    <scope>NUCLEOTIDE SEQUENCE [LARGE SCALE GENOMIC DNA]</scope>
    <source>
        <strain evidence="8 9">NCAIM B.02301</strain>
    </source>
</reference>
<evidence type="ECO:0000256" key="5">
    <source>
        <dbReference type="ARBA" id="ARBA00023239"/>
    </source>
</evidence>
<evidence type="ECO:0000259" key="7">
    <source>
        <dbReference type="PROSITE" id="PS50991"/>
    </source>
</evidence>
<dbReference type="Pfam" id="PF00682">
    <property type="entry name" value="HMGL-like"/>
    <property type="match status" value="1"/>
</dbReference>
<dbReference type="RefSeq" id="WP_273843742.1">
    <property type="nucleotide sequence ID" value="NZ_JAQQWT010000007.1"/>
</dbReference>
<dbReference type="NCBIfam" id="NF004283">
    <property type="entry name" value="PRK05692.1"/>
    <property type="match status" value="1"/>
</dbReference>
<comment type="pathway">
    <text evidence="1">Metabolic intermediate metabolism; (S)-3-hydroxy-3-methylglutaryl-CoA degradation; acetoacetate from (S)-3-hydroxy-3-methylglutaryl-CoA: step 1/1.</text>
</comment>
<keyword evidence="4" id="KW-0479">Metal-binding</keyword>
<comment type="catalytic activity">
    <reaction evidence="6">
        <text>(3S)-3-hydroxy-3-methylglutaryl-CoA = acetoacetate + acetyl-CoA</text>
        <dbReference type="Rhea" id="RHEA:24404"/>
        <dbReference type="ChEBI" id="CHEBI:13705"/>
        <dbReference type="ChEBI" id="CHEBI:43074"/>
        <dbReference type="ChEBI" id="CHEBI:57288"/>
        <dbReference type="EC" id="4.1.3.4"/>
    </reaction>
</comment>
<dbReference type="InterPro" id="IPR013785">
    <property type="entry name" value="Aldolase_TIM"/>
</dbReference>
<dbReference type="EMBL" id="JBHLTR010000082">
    <property type="protein sequence ID" value="MFC0561758.1"/>
    <property type="molecule type" value="Genomic_DNA"/>
</dbReference>
<evidence type="ECO:0000256" key="3">
    <source>
        <dbReference type="ARBA" id="ARBA00012910"/>
    </source>
</evidence>
<comment type="caution">
    <text evidence="8">The sequence shown here is derived from an EMBL/GenBank/DDBJ whole genome shotgun (WGS) entry which is preliminary data.</text>
</comment>